<name>A0ABT7CBP8_9MICO</name>
<evidence type="ECO:0000313" key="2">
    <source>
        <dbReference type="EMBL" id="MDJ1372061.1"/>
    </source>
</evidence>
<dbReference type="EMBL" id="PXVD01000019">
    <property type="protein sequence ID" value="MDJ1372061.1"/>
    <property type="molecule type" value="Genomic_DNA"/>
</dbReference>
<feature type="region of interest" description="Disordered" evidence="1">
    <location>
        <begin position="1"/>
        <end position="55"/>
    </location>
</feature>
<dbReference type="Proteomes" id="UP001170379">
    <property type="component" value="Unassembled WGS sequence"/>
</dbReference>
<keyword evidence="3" id="KW-1185">Reference proteome</keyword>
<reference evidence="2" key="2">
    <citation type="journal article" date="2022" name="Sci. Rep.">
        <title>In silico prediction of the enzymes involved in the degradation of the herbicide molinate by Gulosibacter molinativorax ON4T.</title>
        <authorList>
            <person name="Lopes A.R."/>
            <person name="Bunin E."/>
            <person name="Viana A.T."/>
            <person name="Froufe H."/>
            <person name="Munoz-Merida A."/>
            <person name="Pinho D."/>
            <person name="Figueiredo J."/>
            <person name="Barroso C."/>
            <person name="Vaz-Moreira I."/>
            <person name="Bellanger X."/>
            <person name="Egas C."/>
            <person name="Nunes O.C."/>
        </authorList>
    </citation>
    <scope>NUCLEOTIDE SEQUENCE</scope>
    <source>
        <strain evidence="2">ON4</strain>
    </source>
</reference>
<evidence type="ECO:0000256" key="1">
    <source>
        <dbReference type="SAM" id="MobiDB-lite"/>
    </source>
</evidence>
<accession>A0ABT7CBP8</accession>
<proteinExistence type="predicted"/>
<feature type="compositionally biased region" description="Basic and acidic residues" evidence="1">
    <location>
        <begin position="1"/>
        <end position="12"/>
    </location>
</feature>
<gene>
    <name evidence="2" type="ORF">C7K25_11890</name>
</gene>
<sequence length="187" mass="20670">MSNIDHQGEPRTRSAARPSPAGPTKRRTTQSPAEPRLREPLTKEQSAALARIQSSWNERPRDVPKVERFLARTIVAHRIPLELVSAAINVPYVRVVRIVKRVTGKVPSALAITEARAANHISHQEMIALLSNREYDPPIGGNSGLVDVRQQPNSVTVLQQAYLRGIVTQGELWSIGDSISVRKAPEK</sequence>
<evidence type="ECO:0008006" key="4">
    <source>
        <dbReference type="Google" id="ProtNLM"/>
    </source>
</evidence>
<organism evidence="2 3">
    <name type="scientific">Gulosibacter molinativorax</name>
    <dbReference type="NCBI Taxonomy" id="256821"/>
    <lineage>
        <taxon>Bacteria</taxon>
        <taxon>Bacillati</taxon>
        <taxon>Actinomycetota</taxon>
        <taxon>Actinomycetes</taxon>
        <taxon>Micrococcales</taxon>
        <taxon>Microbacteriaceae</taxon>
        <taxon>Gulosibacter</taxon>
    </lineage>
</organism>
<comment type="caution">
    <text evidence="2">The sequence shown here is derived from an EMBL/GenBank/DDBJ whole genome shotgun (WGS) entry which is preliminary data.</text>
</comment>
<protein>
    <recommendedName>
        <fullName evidence="4">DUF3263 domain-containing protein</fullName>
    </recommendedName>
</protein>
<reference evidence="2" key="1">
    <citation type="submission" date="2018-03" db="EMBL/GenBank/DDBJ databases">
        <authorList>
            <person name="Nunes O.C."/>
            <person name="Lopes A.R."/>
            <person name="Froufe H."/>
            <person name="Munoz-Merida A."/>
            <person name="Barroso C."/>
            <person name="Egas C."/>
        </authorList>
    </citation>
    <scope>NUCLEOTIDE SEQUENCE</scope>
    <source>
        <strain evidence="2">ON4</strain>
    </source>
</reference>
<dbReference type="RefSeq" id="WP_026937264.1">
    <property type="nucleotide sequence ID" value="NZ_CP028426.1"/>
</dbReference>
<evidence type="ECO:0000313" key="3">
    <source>
        <dbReference type="Proteomes" id="UP001170379"/>
    </source>
</evidence>